<name>A0A552HD18_MICVR</name>
<dbReference type="Proteomes" id="UP000320674">
    <property type="component" value="Unassembled WGS sequence"/>
</dbReference>
<dbReference type="AlphaFoldDB" id="A0A552HD18"/>
<sequence>MSDRYRFETLQVHAGQEPAPGTNARAVPIYESVLQSIQQPTAIVAIDSDLLYPPVEQEELAKYIPNSQLFWLRSPHGHDGFLMDGDMDALNDLLVAFRLERGTRDGCGFGMAG</sequence>
<evidence type="ECO:0000313" key="1">
    <source>
        <dbReference type="EMBL" id="TRU69113.1"/>
    </source>
</evidence>
<dbReference type="SUPFAM" id="SSF53474">
    <property type="entry name" value="alpha/beta-Hydrolases"/>
    <property type="match status" value="1"/>
</dbReference>
<accession>A0A552HD18</accession>
<dbReference type="Gene3D" id="3.40.50.1820">
    <property type="entry name" value="alpha/beta hydrolase"/>
    <property type="match status" value="1"/>
</dbReference>
<proteinExistence type="predicted"/>
<protein>
    <recommendedName>
        <fullName evidence="3">Homoserine O-acetyltransferase</fullName>
    </recommendedName>
</protein>
<reference evidence="1 2" key="1">
    <citation type="submission" date="2019-01" db="EMBL/GenBank/DDBJ databases">
        <title>Coherence of Microcystis species and biogeography revealed through population genomics.</title>
        <authorList>
            <person name="Perez-Carrascal O.M."/>
            <person name="Terrat Y."/>
            <person name="Giani A."/>
            <person name="Fortin N."/>
            <person name="Tromas N."/>
            <person name="Shapiro B.J."/>
        </authorList>
    </citation>
    <scope>NUCLEOTIDE SEQUENCE [LARGE SCALE GENOMIC DNA]</scope>
    <source>
        <strain evidence="1">Mv_BB_P_19951000_S68D</strain>
    </source>
</reference>
<dbReference type="EMBL" id="SFAZ01000272">
    <property type="protein sequence ID" value="TRU69113.1"/>
    <property type="molecule type" value="Genomic_DNA"/>
</dbReference>
<dbReference type="InterPro" id="IPR029058">
    <property type="entry name" value="AB_hydrolase_fold"/>
</dbReference>
<evidence type="ECO:0008006" key="3">
    <source>
        <dbReference type="Google" id="ProtNLM"/>
    </source>
</evidence>
<organism evidence="1 2">
    <name type="scientific">Microcystis viridis Mv_BB_P_19951000_S68D</name>
    <dbReference type="NCBI Taxonomy" id="2486270"/>
    <lineage>
        <taxon>Bacteria</taxon>
        <taxon>Bacillati</taxon>
        <taxon>Cyanobacteriota</taxon>
        <taxon>Cyanophyceae</taxon>
        <taxon>Oscillatoriophycideae</taxon>
        <taxon>Chroococcales</taxon>
        <taxon>Microcystaceae</taxon>
        <taxon>Microcystis</taxon>
    </lineage>
</organism>
<gene>
    <name evidence="1" type="ORF">EWV77_19180</name>
</gene>
<comment type="caution">
    <text evidence="1">The sequence shown here is derived from an EMBL/GenBank/DDBJ whole genome shotgun (WGS) entry which is preliminary data.</text>
</comment>
<evidence type="ECO:0000313" key="2">
    <source>
        <dbReference type="Proteomes" id="UP000320674"/>
    </source>
</evidence>